<dbReference type="RefSeq" id="WP_331387716.1">
    <property type="nucleotide sequence ID" value="NZ_JAZKKV010000001.1"/>
</dbReference>
<dbReference type="PROSITE" id="PS01124">
    <property type="entry name" value="HTH_ARAC_FAMILY_2"/>
    <property type="match status" value="1"/>
</dbReference>
<feature type="domain" description="HTH araC/xylS-type" evidence="4">
    <location>
        <begin position="177"/>
        <end position="275"/>
    </location>
</feature>
<dbReference type="Gene3D" id="2.60.120.10">
    <property type="entry name" value="Jelly Rolls"/>
    <property type="match status" value="1"/>
</dbReference>
<dbReference type="GO" id="GO:0043565">
    <property type="term" value="F:sequence-specific DNA binding"/>
    <property type="evidence" value="ECO:0007669"/>
    <property type="project" value="InterPro"/>
</dbReference>
<dbReference type="InterPro" id="IPR011051">
    <property type="entry name" value="RmlC_Cupin_sf"/>
</dbReference>
<evidence type="ECO:0000256" key="2">
    <source>
        <dbReference type="ARBA" id="ARBA00023125"/>
    </source>
</evidence>
<evidence type="ECO:0000313" key="6">
    <source>
        <dbReference type="Proteomes" id="UP001331691"/>
    </source>
</evidence>
<dbReference type="InterPro" id="IPR018060">
    <property type="entry name" value="HTH_AraC"/>
</dbReference>
<dbReference type="AlphaFoldDB" id="A0AB35X1R9"/>
<dbReference type="SMART" id="SM00342">
    <property type="entry name" value="HTH_ARAC"/>
    <property type="match status" value="1"/>
</dbReference>
<dbReference type="Gene3D" id="1.10.10.60">
    <property type="entry name" value="Homeodomain-like"/>
    <property type="match status" value="1"/>
</dbReference>
<dbReference type="Pfam" id="PF12833">
    <property type="entry name" value="HTH_18"/>
    <property type="match status" value="1"/>
</dbReference>
<keyword evidence="6" id="KW-1185">Reference proteome</keyword>
<proteinExistence type="predicted"/>
<dbReference type="InterPro" id="IPR009057">
    <property type="entry name" value="Homeodomain-like_sf"/>
</dbReference>
<dbReference type="Proteomes" id="UP001331691">
    <property type="component" value="Unassembled WGS sequence"/>
</dbReference>
<dbReference type="SUPFAM" id="SSF46689">
    <property type="entry name" value="Homeodomain-like"/>
    <property type="match status" value="1"/>
</dbReference>
<keyword evidence="3" id="KW-0804">Transcription</keyword>
<dbReference type="PANTHER" id="PTHR43280:SF28">
    <property type="entry name" value="HTH-TYPE TRANSCRIPTIONAL ACTIVATOR RHAS"/>
    <property type="match status" value="1"/>
</dbReference>
<sequence length="287" mass="33419">MRILRDSDFFHSDQHAFCLFTMNNQLMEGVHGHEFDELVIVRDGSGFHIVNDIVHFICKGDFFIVTKNDTHSYVSTNHLSVINILIRRNHNFHFLQHIDTLLQCVKTQLQSRNDRTLTSRALANIEAWSDQIVSRNENDYDALYFSQCEAAFLNVVNTLCQCGRQTEVLNAEERGQASLIRTLKSNSLRQLDWGALSDESGVARRTMFRFIKRITGYTPVRFQMLFRVLKAQELLRTTDKTVSEIAARCGFMNGIRLTESYRRYFNYSPTHERELHSRVLTRILIFG</sequence>
<dbReference type="InterPro" id="IPR014710">
    <property type="entry name" value="RmlC-like_jellyroll"/>
</dbReference>
<evidence type="ECO:0000313" key="5">
    <source>
        <dbReference type="EMBL" id="MEE9653230.1"/>
    </source>
</evidence>
<evidence type="ECO:0000256" key="3">
    <source>
        <dbReference type="ARBA" id="ARBA00023163"/>
    </source>
</evidence>
<keyword evidence="2" id="KW-0238">DNA-binding</keyword>
<dbReference type="PANTHER" id="PTHR43280">
    <property type="entry name" value="ARAC-FAMILY TRANSCRIPTIONAL REGULATOR"/>
    <property type="match status" value="1"/>
</dbReference>
<dbReference type="SUPFAM" id="SSF51182">
    <property type="entry name" value="RmlC-like cupins"/>
    <property type="match status" value="1"/>
</dbReference>
<evidence type="ECO:0000256" key="1">
    <source>
        <dbReference type="ARBA" id="ARBA00023015"/>
    </source>
</evidence>
<keyword evidence="1" id="KW-0805">Transcription regulation</keyword>
<dbReference type="PROSITE" id="PS00041">
    <property type="entry name" value="HTH_ARAC_FAMILY_1"/>
    <property type="match status" value="1"/>
</dbReference>
<dbReference type="InterPro" id="IPR018062">
    <property type="entry name" value="HTH_AraC-typ_CS"/>
</dbReference>
<comment type="caution">
    <text evidence="5">The sequence shown here is derived from an EMBL/GenBank/DDBJ whole genome shotgun (WGS) entry which is preliminary data.</text>
</comment>
<accession>A0AB35X1R9</accession>
<reference evidence="5 6" key="1">
    <citation type="submission" date="2023-10" db="EMBL/GenBank/DDBJ databases">
        <title>Wastewater isolates of ESBL- and carbapenemase-producing Gram-negative bacteria from New Zealand.</title>
        <authorList>
            <person name="Straub C."/>
            <person name="Weaver L."/>
            <person name="Cornelius A."/>
            <person name="Mcgill E."/>
            <person name="Dyet K."/>
            <person name="White L."/>
            <person name="Pattis I."/>
        </authorList>
    </citation>
    <scope>NUCLEOTIDE SEQUENCE [LARGE SCALE GENOMIC DNA]</scope>
    <source>
        <strain evidence="5 6">ESBL09</strain>
    </source>
</reference>
<dbReference type="GO" id="GO:0003700">
    <property type="term" value="F:DNA-binding transcription factor activity"/>
    <property type="evidence" value="ECO:0007669"/>
    <property type="project" value="InterPro"/>
</dbReference>
<protein>
    <submittedName>
        <fullName evidence="5">Helix-turn-helix domain-containing protein</fullName>
    </submittedName>
</protein>
<organism evidence="5 6">
    <name type="scientific">Kluyvera ascorbata</name>
    <dbReference type="NCBI Taxonomy" id="51288"/>
    <lineage>
        <taxon>Bacteria</taxon>
        <taxon>Pseudomonadati</taxon>
        <taxon>Pseudomonadota</taxon>
        <taxon>Gammaproteobacteria</taxon>
        <taxon>Enterobacterales</taxon>
        <taxon>Enterobacteriaceae</taxon>
        <taxon>Kluyvera</taxon>
    </lineage>
</organism>
<evidence type="ECO:0000259" key="4">
    <source>
        <dbReference type="PROSITE" id="PS01124"/>
    </source>
</evidence>
<gene>
    <name evidence="5" type="ORF">V4836_03480</name>
</gene>
<dbReference type="EMBL" id="JAZKKV010000001">
    <property type="protein sequence ID" value="MEE9653230.1"/>
    <property type="molecule type" value="Genomic_DNA"/>
</dbReference>
<name>A0AB35X1R9_9ENTR</name>